<dbReference type="Gene3D" id="3.40.50.1820">
    <property type="entry name" value="alpha/beta hydrolase"/>
    <property type="match status" value="1"/>
</dbReference>
<feature type="non-terminal residue" evidence="4">
    <location>
        <position position="202"/>
    </location>
</feature>
<evidence type="ECO:0000256" key="2">
    <source>
        <dbReference type="ARBA" id="ARBA00022553"/>
    </source>
</evidence>
<evidence type="ECO:0000313" key="5">
    <source>
        <dbReference type="Proteomes" id="UP001629744"/>
    </source>
</evidence>
<dbReference type="Gene3D" id="2.30.38.10">
    <property type="entry name" value="Luciferase, Domain 3"/>
    <property type="match status" value="1"/>
</dbReference>
<dbReference type="Pfam" id="PF00550">
    <property type="entry name" value="PP-binding"/>
    <property type="match status" value="1"/>
</dbReference>
<dbReference type="PROSITE" id="PS50075">
    <property type="entry name" value="CARRIER"/>
    <property type="match status" value="1"/>
</dbReference>
<evidence type="ECO:0000256" key="1">
    <source>
        <dbReference type="ARBA" id="ARBA00022450"/>
    </source>
</evidence>
<evidence type="ECO:0000313" key="4">
    <source>
        <dbReference type="EMBL" id="MFM1731539.1"/>
    </source>
</evidence>
<sequence>ARGYVSRADLTADRFVADPFGAAGERMYRTGDLVRWNASGELEYLGRTDFQVKLRGLRIELGEIETALLALPEIAQSVVLVKSDQLVAYVVADASLDVAAVKAELSRSLASYMVPAVFVVLDAFPLNASGKLDRKALPAPVFEAKAFRAPTTPVEEIVAGVFADVLGVERVGLDDDFFALGGNSLVATQVVSRLGAALDAQV</sequence>
<dbReference type="InterPro" id="IPR006162">
    <property type="entry name" value="Ppantetheine_attach_site"/>
</dbReference>
<organism evidence="4 5">
    <name type="scientific">Prescottella soli</name>
    <dbReference type="NCBI Taxonomy" id="1543852"/>
    <lineage>
        <taxon>Bacteria</taxon>
        <taxon>Bacillati</taxon>
        <taxon>Actinomycetota</taxon>
        <taxon>Actinomycetes</taxon>
        <taxon>Mycobacteriales</taxon>
        <taxon>Nocardiaceae</taxon>
        <taxon>Prescottella</taxon>
    </lineage>
</organism>
<dbReference type="Proteomes" id="UP001629744">
    <property type="component" value="Unassembled WGS sequence"/>
</dbReference>
<dbReference type="InterPro" id="IPR036736">
    <property type="entry name" value="ACP-like_sf"/>
</dbReference>
<dbReference type="InterPro" id="IPR045851">
    <property type="entry name" value="AMP-bd_C_sf"/>
</dbReference>
<dbReference type="PROSITE" id="PS00012">
    <property type="entry name" value="PHOSPHOPANTETHEINE"/>
    <property type="match status" value="1"/>
</dbReference>
<comment type="caution">
    <text evidence="4">The sequence shown here is derived from an EMBL/GenBank/DDBJ whole genome shotgun (WGS) entry which is preliminary data.</text>
</comment>
<feature type="domain" description="Carrier" evidence="3">
    <location>
        <begin position="149"/>
        <end position="202"/>
    </location>
</feature>
<accession>A0ABW9G1V4</accession>
<dbReference type="PANTHER" id="PTHR45527:SF1">
    <property type="entry name" value="FATTY ACID SYNTHASE"/>
    <property type="match status" value="1"/>
</dbReference>
<dbReference type="Gene3D" id="3.30.300.30">
    <property type="match status" value="1"/>
</dbReference>
<name>A0ABW9G1V4_9NOCA</name>
<keyword evidence="5" id="KW-1185">Reference proteome</keyword>
<dbReference type="InterPro" id="IPR029058">
    <property type="entry name" value="AB_hydrolase_fold"/>
</dbReference>
<gene>
    <name evidence="4" type="ORF">ABEU19_000030</name>
</gene>
<keyword evidence="2" id="KW-0597">Phosphoprotein</keyword>
<dbReference type="SUPFAM" id="SSF47336">
    <property type="entry name" value="ACP-like"/>
    <property type="match status" value="1"/>
</dbReference>
<dbReference type="SUPFAM" id="SSF56801">
    <property type="entry name" value="Acetyl-CoA synthetase-like"/>
    <property type="match status" value="1"/>
</dbReference>
<keyword evidence="1" id="KW-0596">Phosphopantetheine</keyword>
<dbReference type="RefSeq" id="WP_408587549.1">
    <property type="nucleotide sequence ID" value="NZ_JBDLNU010000019.1"/>
</dbReference>
<dbReference type="InterPro" id="IPR025110">
    <property type="entry name" value="AMP-bd_C"/>
</dbReference>
<proteinExistence type="predicted"/>
<dbReference type="Pfam" id="PF13193">
    <property type="entry name" value="AMP-binding_C"/>
    <property type="match status" value="1"/>
</dbReference>
<dbReference type="InterPro" id="IPR009081">
    <property type="entry name" value="PP-bd_ACP"/>
</dbReference>
<dbReference type="EMBL" id="JBDLNU010000019">
    <property type="protein sequence ID" value="MFM1731539.1"/>
    <property type="molecule type" value="Genomic_DNA"/>
</dbReference>
<evidence type="ECO:0000259" key="3">
    <source>
        <dbReference type="PROSITE" id="PS50075"/>
    </source>
</evidence>
<dbReference type="PANTHER" id="PTHR45527">
    <property type="entry name" value="NONRIBOSOMAL PEPTIDE SYNTHETASE"/>
    <property type="match status" value="1"/>
</dbReference>
<reference evidence="4 5" key="1">
    <citation type="submission" date="2023-11" db="EMBL/GenBank/DDBJ databases">
        <authorList>
            <person name="Val-Calvo J."/>
            <person name="Scortti M."/>
            <person name="Vazquez-Boland J."/>
        </authorList>
    </citation>
    <scope>NUCLEOTIDE SEQUENCE [LARGE SCALE GENOMIC DNA]</scope>
    <source>
        <strain evidence="4 5">DSM 46662</strain>
    </source>
</reference>
<feature type="non-terminal residue" evidence="4">
    <location>
        <position position="1"/>
    </location>
</feature>
<protein>
    <submittedName>
        <fullName evidence="4">AMP-binding protein</fullName>
    </submittedName>
</protein>